<protein>
    <submittedName>
        <fullName evidence="2">SDR family oxidoreductase</fullName>
    </submittedName>
</protein>
<dbReference type="PANTHER" id="PTHR12126">
    <property type="entry name" value="NADH-UBIQUINONE OXIDOREDUCTASE 39 KDA SUBUNIT-RELATED"/>
    <property type="match status" value="1"/>
</dbReference>
<feature type="domain" description="NAD(P)-binding" evidence="1">
    <location>
        <begin position="7"/>
        <end position="171"/>
    </location>
</feature>
<evidence type="ECO:0000259" key="1">
    <source>
        <dbReference type="Pfam" id="PF13460"/>
    </source>
</evidence>
<dbReference type="GO" id="GO:0044877">
    <property type="term" value="F:protein-containing complex binding"/>
    <property type="evidence" value="ECO:0007669"/>
    <property type="project" value="TreeGrafter"/>
</dbReference>
<dbReference type="InterPro" id="IPR016040">
    <property type="entry name" value="NAD(P)-bd_dom"/>
</dbReference>
<keyword evidence="3" id="KW-1185">Reference proteome</keyword>
<proteinExistence type="predicted"/>
<dbReference type="OrthoDB" id="9771302at2"/>
<dbReference type="PANTHER" id="PTHR12126:SF11">
    <property type="entry name" value="NADH DEHYDROGENASE [UBIQUINONE] 1 ALPHA SUBCOMPLEX SUBUNIT 9, MITOCHONDRIAL"/>
    <property type="match status" value="1"/>
</dbReference>
<dbReference type="InterPro" id="IPR051207">
    <property type="entry name" value="ComplexI_NDUFA9_subunit"/>
</dbReference>
<dbReference type="InterPro" id="IPR036291">
    <property type="entry name" value="NAD(P)-bd_dom_sf"/>
</dbReference>
<organism evidence="2 3">
    <name type="scientific">Mycetocola manganoxydans</name>
    <dbReference type="NCBI Taxonomy" id="699879"/>
    <lineage>
        <taxon>Bacteria</taxon>
        <taxon>Bacillati</taxon>
        <taxon>Actinomycetota</taxon>
        <taxon>Actinomycetes</taxon>
        <taxon>Micrococcales</taxon>
        <taxon>Microbacteriaceae</taxon>
        <taxon>Mycetocola</taxon>
    </lineage>
</organism>
<accession>A0A3L6ZM89</accession>
<evidence type="ECO:0000313" key="3">
    <source>
        <dbReference type="Proteomes" id="UP000270299"/>
    </source>
</evidence>
<dbReference type="Pfam" id="PF13460">
    <property type="entry name" value="NAD_binding_10"/>
    <property type="match status" value="1"/>
</dbReference>
<name>A0A3L6ZM89_9MICO</name>
<evidence type="ECO:0000313" key="2">
    <source>
        <dbReference type="EMBL" id="RLP69019.1"/>
    </source>
</evidence>
<dbReference type="RefSeq" id="WP_121673607.1">
    <property type="nucleotide sequence ID" value="NZ_BMXM01000016.1"/>
</dbReference>
<dbReference type="SUPFAM" id="SSF51735">
    <property type="entry name" value="NAD(P)-binding Rossmann-fold domains"/>
    <property type="match status" value="1"/>
</dbReference>
<dbReference type="EMBL" id="RCUV01000017">
    <property type="protein sequence ID" value="RLP69019.1"/>
    <property type="molecule type" value="Genomic_DNA"/>
</dbReference>
<reference evidence="2 3" key="1">
    <citation type="submission" date="2018-10" db="EMBL/GenBank/DDBJ databases">
        <authorList>
            <person name="Li J."/>
        </authorList>
    </citation>
    <scope>NUCLEOTIDE SEQUENCE [LARGE SCALE GENOMIC DNA]</scope>
    <source>
        <strain evidence="2 3">CCTCC AB209002</strain>
    </source>
</reference>
<dbReference type="Gene3D" id="3.40.50.720">
    <property type="entry name" value="NAD(P)-binding Rossmann-like Domain"/>
    <property type="match status" value="1"/>
</dbReference>
<sequence length="255" mass="26919">MRIAVAGGTGVVGRHVVDIARERGNEVVILSRFTGVDLLTRTGLDQRLEGTDAVIDVTSILTQSGPKSRAFFSIVTANLLEAEKAAGVGHHIVLSIVGSDRAPFGYYAGKAAQEQLVTGGEVPWTILRATQFHEFAGQLYLRIKLGPVNIVPTMTSQPVAAREVAERLVELAEATPSGRATDIAGPEVLRMADMVTRYKKAIGAPGPVLEAPLPGGFGTAMRDGTLLPGPSAELGSQTFADWVAGVEQEHRGTGR</sequence>
<dbReference type="Proteomes" id="UP000270299">
    <property type="component" value="Unassembled WGS sequence"/>
</dbReference>
<gene>
    <name evidence="2" type="ORF">D9V29_12205</name>
</gene>
<dbReference type="AlphaFoldDB" id="A0A3L6ZM89"/>
<comment type="caution">
    <text evidence="2">The sequence shown here is derived from an EMBL/GenBank/DDBJ whole genome shotgun (WGS) entry which is preliminary data.</text>
</comment>